<comment type="caution">
    <text evidence="6">The sequence shown here is derived from an EMBL/GenBank/DDBJ whole genome shotgun (WGS) entry which is preliminary data.</text>
</comment>
<evidence type="ECO:0000259" key="5">
    <source>
        <dbReference type="PROSITE" id="PS50977"/>
    </source>
</evidence>
<name>A0ABS9P6T1_9GAMM</name>
<evidence type="ECO:0000256" key="4">
    <source>
        <dbReference type="PROSITE-ProRule" id="PRU00335"/>
    </source>
</evidence>
<evidence type="ECO:0000313" key="6">
    <source>
        <dbReference type="EMBL" id="MCG6657459.1"/>
    </source>
</evidence>
<protein>
    <submittedName>
        <fullName evidence="6">TetR/AcrR family transcriptional regulator</fullName>
    </submittedName>
</protein>
<gene>
    <name evidence="6" type="ORF">HOP52_06730</name>
</gene>
<feature type="DNA-binding region" description="H-T-H motif" evidence="4">
    <location>
        <begin position="31"/>
        <end position="50"/>
    </location>
</feature>
<dbReference type="InterPro" id="IPR036271">
    <property type="entry name" value="Tet_transcr_reg_TetR-rel_C_sf"/>
</dbReference>
<dbReference type="SUPFAM" id="SSF48498">
    <property type="entry name" value="Tetracyclin repressor-like, C-terminal domain"/>
    <property type="match status" value="1"/>
</dbReference>
<evidence type="ECO:0000256" key="2">
    <source>
        <dbReference type="ARBA" id="ARBA00023125"/>
    </source>
</evidence>
<evidence type="ECO:0000313" key="7">
    <source>
        <dbReference type="Proteomes" id="UP000814385"/>
    </source>
</evidence>
<dbReference type="Gene3D" id="1.10.10.60">
    <property type="entry name" value="Homeodomain-like"/>
    <property type="match status" value="1"/>
</dbReference>
<dbReference type="Proteomes" id="UP000814385">
    <property type="component" value="Unassembled WGS sequence"/>
</dbReference>
<dbReference type="SUPFAM" id="SSF46689">
    <property type="entry name" value="Homeodomain-like"/>
    <property type="match status" value="1"/>
</dbReference>
<dbReference type="PANTHER" id="PTHR47506">
    <property type="entry name" value="TRANSCRIPTIONAL REGULATORY PROTEIN"/>
    <property type="match status" value="1"/>
</dbReference>
<proteinExistence type="predicted"/>
<dbReference type="InterPro" id="IPR009057">
    <property type="entry name" value="Homeodomain-like_sf"/>
</dbReference>
<dbReference type="Gene3D" id="1.10.357.10">
    <property type="entry name" value="Tetracycline Repressor, domain 2"/>
    <property type="match status" value="1"/>
</dbReference>
<dbReference type="PANTHER" id="PTHR47506:SF1">
    <property type="entry name" value="HTH-TYPE TRANSCRIPTIONAL REGULATOR YJDC"/>
    <property type="match status" value="1"/>
</dbReference>
<dbReference type="RefSeq" id="WP_238976594.1">
    <property type="nucleotide sequence ID" value="NZ_JABFUC010000004.1"/>
</dbReference>
<reference evidence="6 7" key="1">
    <citation type="submission" date="2020-05" db="EMBL/GenBank/DDBJ databases">
        <title>Comparative genomic analysis of denitrifying bacteria from Halomonas genus.</title>
        <authorList>
            <person name="Wang L."/>
            <person name="Shao Z."/>
        </authorList>
    </citation>
    <scope>NUCLEOTIDE SEQUENCE [LARGE SCALE GENOMIC DNA]</scope>
    <source>
        <strain evidence="6 7">A4</strain>
    </source>
</reference>
<dbReference type="Pfam" id="PF00440">
    <property type="entry name" value="TetR_N"/>
    <property type="match status" value="1"/>
</dbReference>
<dbReference type="InterPro" id="IPR011075">
    <property type="entry name" value="TetR_C"/>
</dbReference>
<accession>A0ABS9P6T1</accession>
<dbReference type="PROSITE" id="PS50977">
    <property type="entry name" value="HTH_TETR_2"/>
    <property type="match status" value="1"/>
</dbReference>
<dbReference type="Pfam" id="PF16925">
    <property type="entry name" value="TetR_C_13"/>
    <property type="match status" value="1"/>
</dbReference>
<keyword evidence="1" id="KW-0805">Transcription regulation</keyword>
<evidence type="ECO:0000256" key="1">
    <source>
        <dbReference type="ARBA" id="ARBA00023015"/>
    </source>
</evidence>
<sequence>MTRGRPLAFSPDQAVMAAMQVFWARGYDAASTRDLLAAMQISRSSLYQAFGNKEQLFLEALGRYRTGLVERLQRRLDEAPTALAFFEALYRDTAREAESERAALGCLIFNSATELGQRGDRPAREASLSVEVITGLFHQAVERGQAEGDIAAHRDARALALYLTLGMAGLRAMLKAGTAATEAEQAAELVLATLR</sequence>
<keyword evidence="7" id="KW-1185">Reference proteome</keyword>
<feature type="domain" description="HTH tetR-type" evidence="5">
    <location>
        <begin position="8"/>
        <end position="68"/>
    </location>
</feature>
<dbReference type="EMBL" id="JABFUC010000004">
    <property type="protein sequence ID" value="MCG6657459.1"/>
    <property type="molecule type" value="Genomic_DNA"/>
</dbReference>
<organism evidence="6 7">
    <name type="scientific">Billgrantia campisalis</name>
    <dbReference type="NCBI Taxonomy" id="74661"/>
    <lineage>
        <taxon>Bacteria</taxon>
        <taxon>Pseudomonadati</taxon>
        <taxon>Pseudomonadota</taxon>
        <taxon>Gammaproteobacteria</taxon>
        <taxon>Oceanospirillales</taxon>
        <taxon>Halomonadaceae</taxon>
        <taxon>Billgrantia</taxon>
    </lineage>
</organism>
<keyword evidence="2 4" id="KW-0238">DNA-binding</keyword>
<dbReference type="InterPro" id="IPR001647">
    <property type="entry name" value="HTH_TetR"/>
</dbReference>
<keyword evidence="3" id="KW-0804">Transcription</keyword>
<evidence type="ECO:0000256" key="3">
    <source>
        <dbReference type="ARBA" id="ARBA00023163"/>
    </source>
</evidence>